<protein>
    <recommendedName>
        <fullName evidence="4">Metal-dependent hydrolase</fullName>
    </recommendedName>
</protein>
<accession>A0A0H2XDG9</accession>
<dbReference type="Proteomes" id="UP000006693">
    <property type="component" value="Chromosome 2"/>
</dbReference>
<evidence type="ECO:0000256" key="1">
    <source>
        <dbReference type="SAM" id="Phobius"/>
    </source>
</evidence>
<sequence length="306" mass="35789">MRRRFALIWRDPMPAIVRRDVRFALPPDRIGDWHVNGVANTHYFNALSLMFPAGERFFIDAVRHYRDRIQDPELLRQVQGFIGQEAMHSREHVEFNDVAEAAGYPAHRLDRGFWRFTGLMQKILPPPLRLAQTIAFEHYTAIMTDMLLGNFERFHDSADAYANMWLWHSMEETEHKAVAFDVWNAVMKPGPARYLMRTGSMLLASVVFWGTNFYFHLAFMNAHRRMHGKVTGKWAFLRFFLKGMVRIAPKTLAYFKPGFHPWQHDNRRHFAQLDQLLANIDASNARYAAQAAPRRIPLHPMTIQPS</sequence>
<gene>
    <name evidence="2" type="ordered locus">BMAA0723</name>
</gene>
<keyword evidence="1" id="KW-0472">Membrane</keyword>
<name>A0A0H2XDG9_BURMA</name>
<feature type="transmembrane region" description="Helical" evidence="1">
    <location>
        <begin position="194"/>
        <end position="215"/>
    </location>
</feature>
<evidence type="ECO:0008006" key="4">
    <source>
        <dbReference type="Google" id="ProtNLM"/>
    </source>
</evidence>
<keyword evidence="1" id="KW-0812">Transmembrane</keyword>
<dbReference type="eggNOG" id="COG3687">
    <property type="taxonomic scope" value="Bacteria"/>
</dbReference>
<keyword evidence="1" id="KW-1133">Transmembrane helix</keyword>
<dbReference type="PANTHER" id="PTHR39456:SF1">
    <property type="entry name" value="METAL-DEPENDENT HYDROLASE"/>
    <property type="match status" value="1"/>
</dbReference>
<dbReference type="PATRIC" id="fig|243160.12.peg.4238"/>
<evidence type="ECO:0000313" key="3">
    <source>
        <dbReference type="Proteomes" id="UP000006693"/>
    </source>
</evidence>
<dbReference type="AlphaFoldDB" id="A0A0H2XDG9"/>
<dbReference type="KEGG" id="bma:BMAA0723"/>
<dbReference type="EMBL" id="CP000011">
    <property type="protein sequence ID" value="AAY59250.1"/>
    <property type="molecule type" value="Genomic_DNA"/>
</dbReference>
<dbReference type="PANTHER" id="PTHR39456">
    <property type="entry name" value="METAL-DEPENDENT HYDROLASE"/>
    <property type="match status" value="1"/>
</dbReference>
<keyword evidence="3" id="KW-1185">Reference proteome</keyword>
<dbReference type="Pfam" id="PF10118">
    <property type="entry name" value="Metal_hydrol"/>
    <property type="match status" value="1"/>
</dbReference>
<dbReference type="HOGENOM" id="CLU_051636_0_1_4"/>
<reference evidence="2 3" key="1">
    <citation type="journal article" date="2004" name="Proc. Natl. Acad. Sci. U.S.A.">
        <title>Structural flexibility in the Burkholderia mallei genome.</title>
        <authorList>
            <person name="Nierman W.C."/>
            <person name="DeShazer D."/>
            <person name="Kim H.S."/>
            <person name="Tettelin H."/>
            <person name="Nelson K.E."/>
            <person name="Feldblyum T."/>
            <person name="Ulrich R.L."/>
            <person name="Ronning C.M."/>
            <person name="Brinkac L.M."/>
            <person name="Daugherty S.C."/>
            <person name="Davidsen T.D."/>
            <person name="Deboy R.T."/>
            <person name="Dimitrov G."/>
            <person name="Dodson R.J."/>
            <person name="Durkin A.S."/>
            <person name="Gwinn M.L."/>
            <person name="Haft D.H."/>
            <person name="Khouri H."/>
            <person name="Kolonay J.F."/>
            <person name="Madupu R."/>
            <person name="Mohammoud Y."/>
            <person name="Nelson W.C."/>
            <person name="Radune D."/>
            <person name="Romero C.M."/>
            <person name="Sarria S."/>
            <person name="Selengut J."/>
            <person name="Shamblin C."/>
            <person name="Sullivan S.A."/>
            <person name="White O."/>
            <person name="Yu Y."/>
            <person name="Zafar N."/>
            <person name="Zhou L."/>
            <person name="Fraser C.M."/>
        </authorList>
    </citation>
    <scope>NUCLEOTIDE SEQUENCE [LARGE SCALE GENOMIC DNA]</scope>
    <source>
        <strain evidence="2 3">ATCC 23344</strain>
    </source>
</reference>
<proteinExistence type="predicted"/>
<dbReference type="PIRSF" id="PIRSF007580">
    <property type="entry name" value="UCP07580"/>
    <property type="match status" value="1"/>
</dbReference>
<organism evidence="2 3">
    <name type="scientific">Burkholderia mallei (strain ATCC 23344)</name>
    <dbReference type="NCBI Taxonomy" id="243160"/>
    <lineage>
        <taxon>Bacteria</taxon>
        <taxon>Pseudomonadati</taxon>
        <taxon>Pseudomonadota</taxon>
        <taxon>Betaproteobacteria</taxon>
        <taxon>Burkholderiales</taxon>
        <taxon>Burkholderiaceae</taxon>
        <taxon>Burkholderia</taxon>
        <taxon>pseudomallei group</taxon>
    </lineage>
</organism>
<evidence type="ECO:0000313" key="2">
    <source>
        <dbReference type="EMBL" id="AAY59250.1"/>
    </source>
</evidence>
<dbReference type="InterPro" id="IPR016516">
    <property type="entry name" value="UCP07580"/>
</dbReference>